<dbReference type="Gene3D" id="2.60.40.1090">
    <property type="entry name" value="Fimbrial-type adhesion domain"/>
    <property type="match status" value="1"/>
</dbReference>
<name>A0A3S9XEP0_9GAMM</name>
<evidence type="ECO:0000313" key="5">
    <source>
        <dbReference type="EMBL" id="AZS50768.1"/>
    </source>
</evidence>
<organism evidence="5 6">
    <name type="scientific">Entomomonas moraniae</name>
    <dbReference type="NCBI Taxonomy" id="2213226"/>
    <lineage>
        <taxon>Bacteria</taxon>
        <taxon>Pseudomonadati</taxon>
        <taxon>Pseudomonadota</taxon>
        <taxon>Gammaproteobacteria</taxon>
        <taxon>Pseudomonadales</taxon>
        <taxon>Pseudomonadaceae</taxon>
        <taxon>Entomomonas</taxon>
    </lineage>
</organism>
<evidence type="ECO:0000256" key="2">
    <source>
        <dbReference type="ARBA" id="ARBA00006671"/>
    </source>
</evidence>
<evidence type="ECO:0000256" key="1">
    <source>
        <dbReference type="ARBA" id="ARBA00004561"/>
    </source>
</evidence>
<reference evidence="6" key="1">
    <citation type="submission" date="2018-06" db="EMBL/GenBank/DDBJ databases">
        <title>Complete genome of Pseudomonas insecticola strain QZS01.</title>
        <authorList>
            <person name="Wang J."/>
            <person name="Su Q."/>
        </authorList>
    </citation>
    <scope>NUCLEOTIDE SEQUENCE [LARGE SCALE GENOMIC DNA]</scope>
    <source>
        <strain evidence="6">QZS01</strain>
    </source>
</reference>
<comment type="similarity">
    <text evidence="2">Belongs to the fimbrial protein family.</text>
</comment>
<dbReference type="InterPro" id="IPR036937">
    <property type="entry name" value="Adhesion_dom_fimbrial_sf"/>
</dbReference>
<gene>
    <name evidence="5" type="ORF">DM558_08220</name>
</gene>
<evidence type="ECO:0000256" key="4">
    <source>
        <dbReference type="ARBA" id="ARBA00023263"/>
    </source>
</evidence>
<dbReference type="RefSeq" id="WP_127163358.1">
    <property type="nucleotide sequence ID" value="NZ_CP029822.1"/>
</dbReference>
<dbReference type="InterPro" id="IPR050263">
    <property type="entry name" value="Bact_Fimbrial_Adh_Pro"/>
</dbReference>
<dbReference type="GO" id="GO:0043709">
    <property type="term" value="P:cell adhesion involved in single-species biofilm formation"/>
    <property type="evidence" value="ECO:0007669"/>
    <property type="project" value="TreeGrafter"/>
</dbReference>
<dbReference type="InterPro" id="IPR008966">
    <property type="entry name" value="Adhesion_dom_sf"/>
</dbReference>
<keyword evidence="6" id="KW-1185">Reference proteome</keyword>
<dbReference type="EMBL" id="CP029822">
    <property type="protein sequence ID" value="AZS50768.1"/>
    <property type="molecule type" value="Genomic_DNA"/>
</dbReference>
<dbReference type="KEGG" id="emo:DM558_08220"/>
<dbReference type="PANTHER" id="PTHR33420">
    <property type="entry name" value="FIMBRIAL SUBUNIT ELFA-RELATED"/>
    <property type="match status" value="1"/>
</dbReference>
<dbReference type="AlphaFoldDB" id="A0A3S9XEP0"/>
<proteinExistence type="inferred from homology"/>
<dbReference type="PANTHER" id="PTHR33420:SF3">
    <property type="entry name" value="FIMBRIAL SUBUNIT ELFA"/>
    <property type="match status" value="1"/>
</dbReference>
<keyword evidence="3" id="KW-0732">Signal</keyword>
<dbReference type="Proteomes" id="UP000273143">
    <property type="component" value="Chromosome"/>
</dbReference>
<evidence type="ECO:0000313" key="6">
    <source>
        <dbReference type="Proteomes" id="UP000273143"/>
    </source>
</evidence>
<keyword evidence="4" id="KW-0281">Fimbrium</keyword>
<protein>
    <submittedName>
        <fullName evidence="5">Type 1 fimbrial protein</fullName>
    </submittedName>
</protein>
<dbReference type="SUPFAM" id="SSF49401">
    <property type="entry name" value="Bacterial adhesins"/>
    <property type="match status" value="1"/>
</dbReference>
<comment type="subcellular location">
    <subcellularLocation>
        <location evidence="1">Fimbrium</location>
    </subcellularLocation>
</comment>
<evidence type="ECO:0000256" key="3">
    <source>
        <dbReference type="ARBA" id="ARBA00022729"/>
    </source>
</evidence>
<accession>A0A3S9XEP0</accession>
<dbReference type="GO" id="GO:0009289">
    <property type="term" value="C:pilus"/>
    <property type="evidence" value="ECO:0007669"/>
    <property type="project" value="UniProtKB-SubCell"/>
</dbReference>
<sequence>MKIVTCTLFLVGVLFPLLSLSETVWFSGHVVQKTCDIAVNGNTSGAVVLLPAATVSHLSKLGKTADDTIFSMGIKNCGTKEQQATERYIAEIITSKTNISNLAGTANNIELQLAVADKSFKIVKSSEDNVYSSDMRLDPEGKRSIPFVVKYYAAANSVVPGSIITSTSFLIVYN</sequence>